<evidence type="ECO:0000256" key="1">
    <source>
        <dbReference type="SAM" id="MobiDB-lite"/>
    </source>
</evidence>
<dbReference type="Proteomes" id="UP000299102">
    <property type="component" value="Unassembled WGS sequence"/>
</dbReference>
<accession>A0A4C1X7A1</accession>
<dbReference type="OrthoDB" id="7477165at2759"/>
<feature type="compositionally biased region" description="Gly residues" evidence="1">
    <location>
        <begin position="149"/>
        <end position="165"/>
    </location>
</feature>
<gene>
    <name evidence="2" type="ORF">EVAR_39825_1</name>
</gene>
<feature type="region of interest" description="Disordered" evidence="1">
    <location>
        <begin position="144"/>
        <end position="165"/>
    </location>
</feature>
<comment type="caution">
    <text evidence="2">The sequence shown here is derived from an EMBL/GenBank/DDBJ whole genome shotgun (WGS) entry which is preliminary data.</text>
</comment>
<dbReference type="EMBL" id="BGZK01000767">
    <property type="protein sequence ID" value="GBP59668.1"/>
    <property type="molecule type" value="Genomic_DNA"/>
</dbReference>
<name>A0A4C1X7A1_EUMVA</name>
<evidence type="ECO:0000313" key="2">
    <source>
        <dbReference type="EMBL" id="GBP59668.1"/>
    </source>
</evidence>
<protein>
    <submittedName>
        <fullName evidence="2">Uncharacterized protein</fullName>
    </submittedName>
</protein>
<dbReference type="AlphaFoldDB" id="A0A4C1X7A1"/>
<sequence>MFLLRDYGYLGPSLQQMVSKLRTSPTGGGSGGVGSGGGGAVAVVTCTPPLLPPSASPSPSTSHSVASTKTFETVSTRNMVISSGPAPLSPAPVSQSALAPPPQKFVIVTSQPKTSQSQPSSSVGHVVVQQPTIIRSQPVQSVVVTSGPSGSGSGQGAGLGAGVAGQGASPIPAPSKVVVVSMSGSGALAQHGLAPTTSQVSYAPVSCQFGLRFFVSIFSFV</sequence>
<keyword evidence="3" id="KW-1185">Reference proteome</keyword>
<proteinExistence type="predicted"/>
<reference evidence="2 3" key="1">
    <citation type="journal article" date="2019" name="Commun. Biol.">
        <title>The bagworm genome reveals a unique fibroin gene that provides high tensile strength.</title>
        <authorList>
            <person name="Kono N."/>
            <person name="Nakamura H."/>
            <person name="Ohtoshi R."/>
            <person name="Tomita M."/>
            <person name="Numata K."/>
            <person name="Arakawa K."/>
        </authorList>
    </citation>
    <scope>NUCLEOTIDE SEQUENCE [LARGE SCALE GENOMIC DNA]</scope>
</reference>
<evidence type="ECO:0000313" key="3">
    <source>
        <dbReference type="Proteomes" id="UP000299102"/>
    </source>
</evidence>
<organism evidence="2 3">
    <name type="scientific">Eumeta variegata</name>
    <name type="common">Bagworm moth</name>
    <name type="synonym">Eumeta japonica</name>
    <dbReference type="NCBI Taxonomy" id="151549"/>
    <lineage>
        <taxon>Eukaryota</taxon>
        <taxon>Metazoa</taxon>
        <taxon>Ecdysozoa</taxon>
        <taxon>Arthropoda</taxon>
        <taxon>Hexapoda</taxon>
        <taxon>Insecta</taxon>
        <taxon>Pterygota</taxon>
        <taxon>Neoptera</taxon>
        <taxon>Endopterygota</taxon>
        <taxon>Lepidoptera</taxon>
        <taxon>Glossata</taxon>
        <taxon>Ditrysia</taxon>
        <taxon>Tineoidea</taxon>
        <taxon>Psychidae</taxon>
        <taxon>Oiketicinae</taxon>
        <taxon>Eumeta</taxon>
    </lineage>
</organism>